<dbReference type="InterPro" id="IPR013783">
    <property type="entry name" value="Ig-like_fold"/>
</dbReference>
<dbReference type="InterPro" id="IPR008969">
    <property type="entry name" value="CarboxyPept-like_regulatory"/>
</dbReference>
<dbReference type="STRING" id="413434.SAMN04488132_101559"/>
<accession>A0A1T4KA83</accession>
<evidence type="ECO:0000256" key="2">
    <source>
        <dbReference type="ARBA" id="ARBA00023136"/>
    </source>
</evidence>
<keyword evidence="6" id="KW-0675">Receptor</keyword>
<keyword evidence="3" id="KW-0998">Cell outer membrane</keyword>
<feature type="domain" description="Outer membrane protein beta-barrel" evidence="5">
    <location>
        <begin position="382"/>
        <end position="779"/>
    </location>
</feature>
<organism evidence="6 7">
    <name type="scientific">Sediminibacterium ginsengisoli</name>
    <dbReference type="NCBI Taxonomy" id="413434"/>
    <lineage>
        <taxon>Bacteria</taxon>
        <taxon>Pseudomonadati</taxon>
        <taxon>Bacteroidota</taxon>
        <taxon>Chitinophagia</taxon>
        <taxon>Chitinophagales</taxon>
        <taxon>Chitinophagaceae</taxon>
        <taxon>Sediminibacterium</taxon>
    </lineage>
</organism>
<protein>
    <submittedName>
        <fullName evidence="6">Outer membrane receptor proteins, mostly Fe transport</fullName>
    </submittedName>
</protein>
<dbReference type="Pfam" id="PF13620">
    <property type="entry name" value="CarboxypepD_reg"/>
    <property type="match status" value="1"/>
</dbReference>
<evidence type="ECO:0000256" key="3">
    <source>
        <dbReference type="ARBA" id="ARBA00023237"/>
    </source>
</evidence>
<keyword evidence="7" id="KW-1185">Reference proteome</keyword>
<keyword evidence="2" id="KW-0472">Membrane</keyword>
<dbReference type="InterPro" id="IPR041700">
    <property type="entry name" value="OMP_b-brl_3"/>
</dbReference>
<evidence type="ECO:0000256" key="4">
    <source>
        <dbReference type="SAM" id="SignalP"/>
    </source>
</evidence>
<dbReference type="PANTHER" id="PTHR40980:SF4">
    <property type="entry name" value="TONB-DEPENDENT RECEPTOR-LIKE BETA-BARREL DOMAIN-CONTAINING PROTEIN"/>
    <property type="match status" value="1"/>
</dbReference>
<dbReference type="SUPFAM" id="SSF49464">
    <property type="entry name" value="Carboxypeptidase regulatory domain-like"/>
    <property type="match status" value="1"/>
</dbReference>
<reference evidence="6 7" key="1">
    <citation type="submission" date="2017-02" db="EMBL/GenBank/DDBJ databases">
        <authorList>
            <person name="Peterson S.W."/>
        </authorList>
    </citation>
    <scope>NUCLEOTIDE SEQUENCE [LARGE SCALE GENOMIC DNA]</scope>
    <source>
        <strain evidence="6 7">DSM 22335</strain>
    </source>
</reference>
<dbReference type="Proteomes" id="UP000190888">
    <property type="component" value="Unassembled WGS sequence"/>
</dbReference>
<dbReference type="Gene3D" id="2.60.40.10">
    <property type="entry name" value="Immunoglobulins"/>
    <property type="match status" value="1"/>
</dbReference>
<dbReference type="GO" id="GO:0009279">
    <property type="term" value="C:cell outer membrane"/>
    <property type="evidence" value="ECO:0007669"/>
    <property type="project" value="UniProtKB-SubCell"/>
</dbReference>
<evidence type="ECO:0000313" key="6">
    <source>
        <dbReference type="EMBL" id="SJZ39225.1"/>
    </source>
</evidence>
<feature type="signal peptide" evidence="4">
    <location>
        <begin position="1"/>
        <end position="21"/>
    </location>
</feature>
<gene>
    <name evidence="6" type="ORF">SAMN04488132_101559</name>
</gene>
<dbReference type="Pfam" id="PF14905">
    <property type="entry name" value="OMP_b-brl_3"/>
    <property type="match status" value="1"/>
</dbReference>
<dbReference type="AlphaFoldDB" id="A0A1T4KA83"/>
<dbReference type="InterPro" id="IPR036942">
    <property type="entry name" value="Beta-barrel_TonB_sf"/>
</dbReference>
<dbReference type="Gene3D" id="2.40.170.20">
    <property type="entry name" value="TonB-dependent receptor, beta-barrel domain"/>
    <property type="match status" value="1"/>
</dbReference>
<dbReference type="PANTHER" id="PTHR40980">
    <property type="entry name" value="PLUG DOMAIN-CONTAINING PROTEIN"/>
    <property type="match status" value="1"/>
</dbReference>
<comment type="subcellular location">
    <subcellularLocation>
        <location evidence="1">Cell outer membrane</location>
    </subcellularLocation>
</comment>
<proteinExistence type="predicted"/>
<dbReference type="SUPFAM" id="SSF56935">
    <property type="entry name" value="Porins"/>
    <property type="match status" value="1"/>
</dbReference>
<evidence type="ECO:0000259" key="5">
    <source>
        <dbReference type="Pfam" id="PF14905"/>
    </source>
</evidence>
<dbReference type="RefSeq" id="WP_176112880.1">
    <property type="nucleotide sequence ID" value="NZ_FUWH01000001.1"/>
</dbReference>
<name>A0A1T4KA83_9BACT</name>
<evidence type="ECO:0000256" key="1">
    <source>
        <dbReference type="ARBA" id="ARBA00004442"/>
    </source>
</evidence>
<dbReference type="EMBL" id="FUWH01000001">
    <property type="protein sequence ID" value="SJZ39225.1"/>
    <property type="molecule type" value="Genomic_DNA"/>
</dbReference>
<keyword evidence="4" id="KW-0732">Signal</keyword>
<dbReference type="InterPro" id="IPR037066">
    <property type="entry name" value="Plug_dom_sf"/>
</dbReference>
<feature type="chain" id="PRO_5012933525" evidence="4">
    <location>
        <begin position="22"/>
        <end position="804"/>
    </location>
</feature>
<sequence>MNLSSFLTAACLLTFSFAASSQTTFPPLGGTILNADGRSVESASVHLLKQKDSSVIKIALSDKQGRFQLEQIAPGKYLLSVSYTGHKQLLLPVQLTTDTAGRHVGILHLQTAVAELSGVTVTSKKPLIEFKAGRTIVNIESAITNVGATALEILEKSPGVSVDKSGVISLKGRQNVLILVDDKPSYLSGEGLIALLNSLPASQLEQLEIMTNPPAKYDATGSTGIINIKTKKTKTKGLNGNLAVAYGQGRYYKSNNSFNLNYRNNRFNVFLSYALTANRNFTDLYAYRTYQQPVLSYFEQFSYLGSKLFSNTGRGGVDYFLSDKTSMGISFTGLNSSRDGDGRSPGQWMNAAGVKDSSILSTNSTTSDWKNHGGNIYLRHAFSKQQDISVDLDYLAYRTEGEQFFNNTLTGTTTTTEISKGVLPADLVIFSGKADYTQQLSKGRLQAGWKSALVNTDNIAAYSYYNNGLWEPDAAKTNHFVYKERIHALYLSASQHYGKWELDAGLRFEYTDYDAEQKGNTTRKDSAFSRQYGNLFPTAQLTYKVNETHSFSFSAGKRIDRPAFQKLNPFVYQINKYTYQKGNPFFRPQYTWNFEVSHQYKQLLTTTASYGITTDYFSQVFLNDTSGIIVYTEGNLGSMKNLGLSVSTQLAPAAWWSLSFQASINHRIIEGTVYNRLKASLTQANLNLGNQFRLGKGWAAELSGFFNTSQQELQEITEPTGQAGIGISKQVLKNKGSLKLNVRDLFYTQAMNGNTTFQQATEYFRLKRDTRVVNIAFSYRFGKTFKDTRKNSGISEEIRRVSAG</sequence>
<evidence type="ECO:0000313" key="7">
    <source>
        <dbReference type="Proteomes" id="UP000190888"/>
    </source>
</evidence>
<dbReference type="Gene3D" id="2.170.130.10">
    <property type="entry name" value="TonB-dependent receptor, plug domain"/>
    <property type="match status" value="1"/>
</dbReference>